<name>A0AB37WH00_9PLEO</name>
<dbReference type="NCBIfam" id="NF002999">
    <property type="entry name" value="PRK03767.1"/>
    <property type="match status" value="1"/>
</dbReference>
<comment type="caution">
    <text evidence="6">The sequence shown here is derived from an EMBL/GenBank/DDBJ whole genome shotgun (WGS) entry which is preliminary data.</text>
</comment>
<dbReference type="InterPro" id="IPR005025">
    <property type="entry name" value="FMN_Rdtase-like_dom"/>
</dbReference>
<dbReference type="Pfam" id="PF03358">
    <property type="entry name" value="FMN_red"/>
    <property type="match status" value="1"/>
</dbReference>
<sequence length="263" mass="27691">MAPKIAIVYYSMYGHIKKMADAELKGIQEAGGDAKLFQVAETLPQDVLDKMYAPPKDSSVPVLEDPAVLEEFDGILFGIPTRYGNFPAQFKTFWDKTGKQWQQGSFWGKYAGVFVSTGTLGGGQETTAITSMSTLVHHGFIYVPLGYKTAFSMLANLDEVHGGSPWGAGTFSAGDGSRQPSELELNIAQAQDDGKTAGLVAENKTVENGNGVTTNGSTAAAAAAAPTSTPAPAASSSQPQQKTEEDKDKEGGPCGLPAKCDIM</sequence>
<feature type="domain" description="Flavodoxin-like" evidence="5">
    <location>
        <begin position="5"/>
        <end position="195"/>
    </location>
</feature>
<evidence type="ECO:0000256" key="3">
    <source>
        <dbReference type="ARBA" id="ARBA00022490"/>
    </source>
</evidence>
<dbReference type="InterPro" id="IPR008254">
    <property type="entry name" value="Flavodoxin/NO_synth"/>
</dbReference>
<feature type="region of interest" description="Disordered" evidence="4">
    <location>
        <begin position="207"/>
        <end position="263"/>
    </location>
</feature>
<evidence type="ECO:0000256" key="2">
    <source>
        <dbReference type="ARBA" id="ARBA00006961"/>
    </source>
</evidence>
<dbReference type="PANTHER" id="PTHR30546:SF23">
    <property type="entry name" value="FLAVOPROTEIN-LIKE PROTEIN YCP4-RELATED"/>
    <property type="match status" value="1"/>
</dbReference>
<dbReference type="Gene3D" id="3.40.50.360">
    <property type="match status" value="1"/>
</dbReference>
<dbReference type="PANTHER" id="PTHR30546">
    <property type="entry name" value="FLAVODOXIN-RELATED PROTEIN WRBA-RELATED"/>
    <property type="match status" value="1"/>
</dbReference>
<evidence type="ECO:0000259" key="5">
    <source>
        <dbReference type="PROSITE" id="PS50902"/>
    </source>
</evidence>
<organism evidence="6 7">
    <name type="scientific">Alternaria tenuissima</name>
    <dbReference type="NCBI Taxonomy" id="119927"/>
    <lineage>
        <taxon>Eukaryota</taxon>
        <taxon>Fungi</taxon>
        <taxon>Dikarya</taxon>
        <taxon>Ascomycota</taxon>
        <taxon>Pezizomycotina</taxon>
        <taxon>Dothideomycetes</taxon>
        <taxon>Pleosporomycetidae</taxon>
        <taxon>Pleosporales</taxon>
        <taxon>Pleosporineae</taxon>
        <taxon>Pleosporaceae</taxon>
        <taxon>Alternaria</taxon>
        <taxon>Alternaria sect. Alternaria</taxon>
        <taxon>Alternaria alternata complex</taxon>
    </lineage>
</organism>
<dbReference type="FunFam" id="3.40.50.360:FF:000001">
    <property type="entry name" value="NAD(P)H dehydrogenase (Quinone) FQR1-like"/>
    <property type="match status" value="1"/>
</dbReference>
<feature type="compositionally biased region" description="Polar residues" evidence="4">
    <location>
        <begin position="207"/>
        <end position="216"/>
    </location>
</feature>
<dbReference type="GO" id="GO:0010181">
    <property type="term" value="F:FMN binding"/>
    <property type="evidence" value="ECO:0007669"/>
    <property type="project" value="InterPro"/>
</dbReference>
<dbReference type="InterPro" id="IPR029039">
    <property type="entry name" value="Flavoprotein-like_sf"/>
</dbReference>
<evidence type="ECO:0000256" key="1">
    <source>
        <dbReference type="ARBA" id="ARBA00004496"/>
    </source>
</evidence>
<keyword evidence="3" id="KW-0963">Cytoplasm</keyword>
<protein>
    <submittedName>
        <fullName evidence="6">Minor allergen Alt a 7</fullName>
    </submittedName>
</protein>
<accession>A0AB37WH00</accession>
<dbReference type="InterPro" id="IPR010089">
    <property type="entry name" value="Flavoprotein_WrbA-like"/>
</dbReference>
<dbReference type="PROSITE" id="PS50902">
    <property type="entry name" value="FLAVODOXIN_LIKE"/>
    <property type="match status" value="1"/>
</dbReference>
<feature type="compositionally biased region" description="Low complexity" evidence="4">
    <location>
        <begin position="217"/>
        <end position="237"/>
    </location>
</feature>
<evidence type="ECO:0000313" key="6">
    <source>
        <dbReference type="EMBL" id="RYN28685.1"/>
    </source>
</evidence>
<reference evidence="6" key="1">
    <citation type="submission" date="2017-10" db="EMBL/GenBank/DDBJ databases">
        <authorList>
            <person name="Armitage A.D."/>
            <person name="Barbara D.J."/>
            <person name="Woodhall J.W."/>
            <person name="Sreenivasaprasad S."/>
            <person name="Lane C.R."/>
            <person name="Clarkson J.P."/>
            <person name="Harrison R.J."/>
        </authorList>
    </citation>
    <scope>NUCLEOTIDE SEQUENCE</scope>
    <source>
        <strain evidence="6">FERA 1164</strain>
    </source>
</reference>
<feature type="compositionally biased region" description="Basic and acidic residues" evidence="4">
    <location>
        <begin position="242"/>
        <end position="251"/>
    </location>
</feature>
<comment type="similarity">
    <text evidence="2">Belongs to the WrbA family.</text>
</comment>
<dbReference type="NCBIfam" id="TIGR01755">
    <property type="entry name" value="flav_wrbA"/>
    <property type="match status" value="1"/>
</dbReference>
<dbReference type="AlphaFoldDB" id="A0AB37WH00"/>
<dbReference type="SUPFAM" id="SSF52218">
    <property type="entry name" value="Flavoproteins"/>
    <property type="match status" value="1"/>
</dbReference>
<comment type="subcellular location">
    <subcellularLocation>
        <location evidence="1">Cytoplasm</location>
    </subcellularLocation>
</comment>
<dbReference type="GO" id="GO:0005737">
    <property type="term" value="C:cytoplasm"/>
    <property type="evidence" value="ECO:0007669"/>
    <property type="project" value="UniProtKB-SubCell"/>
</dbReference>
<proteinExistence type="inferred from homology"/>
<dbReference type="GO" id="GO:0016020">
    <property type="term" value="C:membrane"/>
    <property type="evidence" value="ECO:0007669"/>
    <property type="project" value="TreeGrafter"/>
</dbReference>
<dbReference type="Proteomes" id="UP000292340">
    <property type="component" value="Unassembled WGS sequence"/>
</dbReference>
<dbReference type="GO" id="GO:0003955">
    <property type="term" value="F:NAD(P)H dehydrogenase (quinone) activity"/>
    <property type="evidence" value="ECO:0007669"/>
    <property type="project" value="InterPro"/>
</dbReference>
<evidence type="ECO:0000313" key="7">
    <source>
        <dbReference type="Proteomes" id="UP000292340"/>
    </source>
</evidence>
<gene>
    <name evidence="6" type="ORF">AA0115_g5553</name>
</gene>
<evidence type="ECO:0000256" key="4">
    <source>
        <dbReference type="SAM" id="MobiDB-lite"/>
    </source>
</evidence>
<reference evidence="6" key="2">
    <citation type="journal article" date="2019" name="bioRxiv">
        <title>Genomics, evolutionary history and diagnostics of the Alternaria alternata species group including apple and Asian pear pathotypes.</title>
        <authorList>
            <person name="Armitage A.D."/>
            <person name="Cockerton H.M."/>
            <person name="Sreenivasaprasad S."/>
            <person name="Woodhall J.W."/>
            <person name="Lane C.R."/>
            <person name="Harrison R.J."/>
            <person name="Clarkson J.P."/>
        </authorList>
    </citation>
    <scope>NUCLEOTIDE SEQUENCE</scope>
    <source>
        <strain evidence="6">FERA 1164</strain>
    </source>
</reference>
<dbReference type="EMBL" id="PDXB01000012">
    <property type="protein sequence ID" value="RYN28685.1"/>
    <property type="molecule type" value="Genomic_DNA"/>
</dbReference>